<dbReference type="KEGG" id="dmm:dnm_061580"/>
<protein>
    <submittedName>
        <fullName evidence="3">DUF2760</fullName>
    </submittedName>
</protein>
<feature type="domain" description="DUF2760" evidence="2">
    <location>
        <begin position="136"/>
        <end position="255"/>
    </location>
</feature>
<keyword evidence="1" id="KW-0812">Transmembrane</keyword>
<accession>A0A975BQZ7</accession>
<evidence type="ECO:0000256" key="1">
    <source>
        <dbReference type="SAM" id="Phobius"/>
    </source>
</evidence>
<dbReference type="AlphaFoldDB" id="A0A975BQZ7"/>
<proteinExistence type="predicted"/>
<feature type="transmembrane region" description="Helical" evidence="1">
    <location>
        <begin position="12"/>
        <end position="34"/>
    </location>
</feature>
<organism evidence="3 4">
    <name type="scientific">Desulfonema magnum</name>
    <dbReference type="NCBI Taxonomy" id="45655"/>
    <lineage>
        <taxon>Bacteria</taxon>
        <taxon>Pseudomonadati</taxon>
        <taxon>Thermodesulfobacteriota</taxon>
        <taxon>Desulfobacteria</taxon>
        <taxon>Desulfobacterales</taxon>
        <taxon>Desulfococcaceae</taxon>
        <taxon>Desulfonema</taxon>
    </lineage>
</organism>
<evidence type="ECO:0000313" key="3">
    <source>
        <dbReference type="EMBL" id="QTA90097.1"/>
    </source>
</evidence>
<dbReference type="Pfam" id="PF10816">
    <property type="entry name" value="DUF2760"/>
    <property type="match status" value="1"/>
</dbReference>
<gene>
    <name evidence="3" type="ORF">dnm_061580</name>
</gene>
<reference evidence="3" key="1">
    <citation type="journal article" date="2021" name="Microb. Physiol.">
        <title>Proteogenomic Insights into the Physiology of Marine, Sulfate-Reducing, Filamentous Desulfonema limicola and Desulfonema magnum.</title>
        <authorList>
            <person name="Schnaars V."/>
            <person name="Wohlbrand L."/>
            <person name="Scheve S."/>
            <person name="Hinrichs C."/>
            <person name="Reinhardt R."/>
            <person name="Rabus R."/>
        </authorList>
    </citation>
    <scope>NUCLEOTIDE SEQUENCE</scope>
    <source>
        <strain evidence="3">4be13</strain>
    </source>
</reference>
<dbReference type="InterPro" id="IPR021212">
    <property type="entry name" value="DUF2760"/>
</dbReference>
<name>A0A975BQZ7_9BACT</name>
<dbReference type="EMBL" id="CP061800">
    <property type="protein sequence ID" value="QTA90097.1"/>
    <property type="molecule type" value="Genomic_DNA"/>
</dbReference>
<keyword evidence="1" id="KW-1133">Transmembrane helix</keyword>
<dbReference type="Proteomes" id="UP000663722">
    <property type="component" value="Chromosome"/>
</dbReference>
<keyword evidence="1" id="KW-0472">Membrane</keyword>
<sequence>MDIIRLYSRRSLFWIIFFTSMLCIAIDSACHFALNISSQKIVLFLSQANTVSSETGEFIRQASTIIDMLKLYFVPVSTGFFFLFGLLLWLFLRYSFVKLMEKSYLISAKAKKKSETTAKETNSDKQEKIQNDRRLFLHLLSVFQKEGRLLDFFSEDLEDYEDDQIGAAVRSVHESCKKVMSKYLTSGAVLDEDEDDEIMIQPGFDPTAIKLIGNVTGEPPFKGVVHHRGWKVTRLELPTLSASRNPDIIAPAEVEIL</sequence>
<keyword evidence="4" id="KW-1185">Reference proteome</keyword>
<evidence type="ECO:0000259" key="2">
    <source>
        <dbReference type="Pfam" id="PF10816"/>
    </source>
</evidence>
<feature type="transmembrane region" description="Helical" evidence="1">
    <location>
        <begin position="72"/>
        <end position="92"/>
    </location>
</feature>
<evidence type="ECO:0000313" key="4">
    <source>
        <dbReference type="Proteomes" id="UP000663722"/>
    </source>
</evidence>